<dbReference type="InterPro" id="IPR043991">
    <property type="entry name" value="Gp3-like"/>
</dbReference>
<protein>
    <submittedName>
        <fullName evidence="1">Uncharacterized protein</fullName>
    </submittedName>
</protein>
<dbReference type="Pfam" id="PF18897">
    <property type="entry name" value="Gp3-like"/>
    <property type="match status" value="1"/>
</dbReference>
<proteinExistence type="predicted"/>
<dbReference type="AlphaFoldDB" id="A0A927MTW5"/>
<reference evidence="1" key="1">
    <citation type="submission" date="2020-10" db="EMBL/GenBank/DDBJ databases">
        <title>Sequencing the genomes of 1000 actinobacteria strains.</title>
        <authorList>
            <person name="Klenk H.-P."/>
        </authorList>
    </citation>
    <scope>NUCLEOTIDE SEQUENCE</scope>
    <source>
        <strain evidence="1">DSM 45354</strain>
    </source>
</reference>
<accession>A0A927MTW5</accession>
<dbReference type="RefSeq" id="WP_192750395.1">
    <property type="nucleotide sequence ID" value="NZ_BAABJL010000011.1"/>
</dbReference>
<sequence length="235" mass="25686">MSLRIWETDPESAPKPRQRFSDDLVGRFRSGYQVNKRPMSLEKWRVTTGDPDVADAVHSMFGGDAPQEWEATGEDGLEVFTEAKRVKVIIDSPKALRSEMVLWGRAGAIRRCDGVEQHGEDAEGRACECPATYADRKAAATKGTGCQPNVTLFFTLADDPALGKFKFTSGSWSLVRDLGPVEDALAAIDGPAIAWLGLEVVEFETREGAKRKFTKPVIEVIGRVSSANNGEAPPF</sequence>
<evidence type="ECO:0000313" key="2">
    <source>
        <dbReference type="Proteomes" id="UP000638648"/>
    </source>
</evidence>
<evidence type="ECO:0000313" key="1">
    <source>
        <dbReference type="EMBL" id="MBE1606232.1"/>
    </source>
</evidence>
<organism evidence="1 2">
    <name type="scientific">Actinopolymorpha pittospori</name>
    <dbReference type="NCBI Taxonomy" id="648752"/>
    <lineage>
        <taxon>Bacteria</taxon>
        <taxon>Bacillati</taxon>
        <taxon>Actinomycetota</taxon>
        <taxon>Actinomycetes</taxon>
        <taxon>Propionibacteriales</taxon>
        <taxon>Actinopolymorphaceae</taxon>
        <taxon>Actinopolymorpha</taxon>
    </lineage>
</organism>
<dbReference type="EMBL" id="JADBEM010000001">
    <property type="protein sequence ID" value="MBE1606232.1"/>
    <property type="molecule type" value="Genomic_DNA"/>
</dbReference>
<gene>
    <name evidence="1" type="ORF">HEB94_003080</name>
</gene>
<comment type="caution">
    <text evidence="1">The sequence shown here is derived from an EMBL/GenBank/DDBJ whole genome shotgun (WGS) entry which is preliminary data.</text>
</comment>
<dbReference type="Proteomes" id="UP000638648">
    <property type="component" value="Unassembled WGS sequence"/>
</dbReference>
<name>A0A927MTW5_9ACTN</name>
<keyword evidence="2" id="KW-1185">Reference proteome</keyword>